<feature type="transmembrane region" description="Helical" evidence="8">
    <location>
        <begin position="792"/>
        <end position="818"/>
    </location>
</feature>
<feature type="domain" description="CSC1/OSCA1-like N-terminal transmembrane" evidence="10">
    <location>
        <begin position="65"/>
        <end position="232"/>
    </location>
</feature>
<feature type="compositionally biased region" description="Low complexity" evidence="7">
    <location>
        <begin position="1084"/>
        <end position="1096"/>
    </location>
</feature>
<feature type="region of interest" description="Disordered" evidence="7">
    <location>
        <begin position="1029"/>
        <end position="1186"/>
    </location>
</feature>
<keyword evidence="12" id="KW-1185">Reference proteome</keyword>
<proteinExistence type="inferred from homology"/>
<keyword evidence="6 8" id="KW-0472">Membrane</keyword>
<sequence>MPNAAPSPTSTLWTALEPLLTPTSATPTPTSATPTSTPVSIWRVDYNAMVQKDAAMGWQGLGYVLVLNSCVFLAALAVFQRAAHSTRFSLYHLRATSASGSASDSFTLRDWARLLWRTPIQGTAVEGALGPEGTFYLVYQVYALRFLLALSVYALLVLLPLYLGVGARELAAASGNGTATDPPTNSNSSSNNQWWSFAHATIRSLPNESPFLWVPVATCYLFTAAFLFFVHRLSALCRVASPSALAPHSSAAAASSSPSSSSSSSARSLPHLQGMQPSALSLRSLFVDRGVPKHLREERVLFLLQEVFPGYLDDVCLVYNLADVFALQSRLERQETKCERDRLLAAMRAPDAALDLGPDMPRPQLSWSLRLLPGSMKFPSAKRVLRAWSSALCGACCRRRRADKETKPLLQQQQQQQQPAGVAFDEAAAQAELQRLREQERAAVEHVVRSSQGAGRAFLVFQSARHRARFVRRVRNASVASMLQSKPEAEQPRLKRAIRELGLTTWHLSSAPEPDDIDWGSVSFPFVKRTAVVVAVNVVILALLLVFTSPVAVTSALSSASSSSVGNQAARSLSDLVAAVSGLVERAVSPHMAKMMVSYVPTLILVMINAVLLNGLQLAGRVQPIATDSAKERLILRTAAVYLIFNTLFVPSLAFVSIDAMMLYLRSDGHQVLDLLGTLFLHNSGIFYVNYVLQRAFLGTAVHLLRLSEFAKFLWEKPRAVTPREHVHAVEAWPFFTGVMSAIQISMLTVVLTFSTVVPLMLPIGALYFGMQHAVDKYALLRVRPRIKGRGSIARTATHATIVSLLMYQGAMSGFFLVRGTTSQSSSVLALLMVTYIVCLWWYIRDKERAYGQTAKGHHVHGPHCIAHRRRRRRQRQLEDAGDGDDNGDGDGDEDEHEDEDEDDGAVRRRSKRRKTKKRPTPSAGAGHLMPPLESKLLSSVKAPWRYVNNVVQELEVRSLFSRPARPSGTSLSENDLGGPDVLLAPRESDEYRAPPLRKYGKTSALTQAVVAYARRHSMPLAYFNPHRTPVHANHPRRASFLAPPPPPDAPSTASGRSMSSAEDHAPGSSEPPTLTFSLGIGTASSSAASSSSAAAQQRPRSGSLPPSYGSFRLTKRAPASAPSSAPVQALALTEQLQDAVEAATADTSDARAAPASAPAAPQQEQQQHQEEEQSVPSAPRSAPLR</sequence>
<dbReference type="InterPro" id="IPR032880">
    <property type="entry name" value="CSC1/OSCA1-like_N"/>
</dbReference>
<keyword evidence="4 8" id="KW-0812">Transmembrane</keyword>
<feature type="compositionally biased region" description="Low complexity" evidence="7">
    <location>
        <begin position="1118"/>
        <end position="1127"/>
    </location>
</feature>
<protein>
    <recommendedName>
        <fullName evidence="13">CSC1/OSCA1-like 7TM region domain-containing protein</fullName>
    </recommendedName>
</protein>
<evidence type="ECO:0000256" key="7">
    <source>
        <dbReference type="SAM" id="MobiDB-lite"/>
    </source>
</evidence>
<dbReference type="EMBL" id="JAKCXM010000210">
    <property type="protein sequence ID" value="KAJ0398601.1"/>
    <property type="molecule type" value="Genomic_DNA"/>
</dbReference>
<feature type="transmembrane region" description="Helical" evidence="8">
    <location>
        <begin position="211"/>
        <end position="230"/>
    </location>
</feature>
<feature type="compositionally biased region" description="Acidic residues" evidence="7">
    <location>
        <begin position="880"/>
        <end position="904"/>
    </location>
</feature>
<feature type="transmembrane region" description="Helical" evidence="8">
    <location>
        <begin position="531"/>
        <end position="553"/>
    </location>
</feature>
<comment type="similarity">
    <text evidence="2">Belongs to the CSC1 (TC 1.A.17) family.</text>
</comment>
<feature type="compositionally biased region" description="Basic residues" evidence="7">
    <location>
        <begin position="856"/>
        <end position="875"/>
    </location>
</feature>
<name>A0AAD5M8N2_PYTIN</name>
<feature type="transmembrane region" description="Helical" evidence="8">
    <location>
        <begin position="751"/>
        <end position="771"/>
    </location>
</feature>
<evidence type="ECO:0000256" key="6">
    <source>
        <dbReference type="ARBA" id="ARBA00023136"/>
    </source>
</evidence>
<dbReference type="Pfam" id="PF02714">
    <property type="entry name" value="RSN1_7TM"/>
    <property type="match status" value="1"/>
</dbReference>
<comment type="subcellular location">
    <subcellularLocation>
        <location evidence="1">Membrane</location>
        <topology evidence="1">Multi-pass membrane protein</topology>
    </subcellularLocation>
</comment>
<keyword evidence="3" id="KW-0813">Transport</keyword>
<evidence type="ECO:0000256" key="2">
    <source>
        <dbReference type="ARBA" id="ARBA00007779"/>
    </source>
</evidence>
<dbReference type="InterPro" id="IPR003864">
    <property type="entry name" value="CSC1/OSCA1-like_7TM"/>
</dbReference>
<evidence type="ECO:0000259" key="9">
    <source>
        <dbReference type="Pfam" id="PF02714"/>
    </source>
</evidence>
<evidence type="ECO:0000259" key="10">
    <source>
        <dbReference type="Pfam" id="PF13967"/>
    </source>
</evidence>
<feature type="compositionally biased region" description="Basic residues" evidence="7">
    <location>
        <begin position="908"/>
        <end position="920"/>
    </location>
</feature>
<organism evidence="11 12">
    <name type="scientific">Pythium insidiosum</name>
    <name type="common">Pythiosis disease agent</name>
    <dbReference type="NCBI Taxonomy" id="114742"/>
    <lineage>
        <taxon>Eukaryota</taxon>
        <taxon>Sar</taxon>
        <taxon>Stramenopiles</taxon>
        <taxon>Oomycota</taxon>
        <taxon>Peronosporomycetes</taxon>
        <taxon>Pythiales</taxon>
        <taxon>Pythiaceae</taxon>
        <taxon>Pythium</taxon>
    </lineage>
</organism>
<evidence type="ECO:0000256" key="3">
    <source>
        <dbReference type="ARBA" id="ARBA00022448"/>
    </source>
</evidence>
<keyword evidence="5 8" id="KW-1133">Transmembrane helix</keyword>
<feature type="region of interest" description="Disordered" evidence="7">
    <location>
        <begin position="854"/>
        <end position="931"/>
    </location>
</feature>
<feature type="transmembrane region" description="Helical" evidence="8">
    <location>
        <begin position="60"/>
        <end position="79"/>
    </location>
</feature>
<evidence type="ECO:0000256" key="8">
    <source>
        <dbReference type="SAM" id="Phobius"/>
    </source>
</evidence>
<dbReference type="AlphaFoldDB" id="A0AAD5M8N2"/>
<accession>A0AAD5M8N2</accession>
<evidence type="ECO:0000256" key="5">
    <source>
        <dbReference type="ARBA" id="ARBA00022989"/>
    </source>
</evidence>
<dbReference type="InterPro" id="IPR045122">
    <property type="entry name" value="Csc1-like"/>
</dbReference>
<evidence type="ECO:0000256" key="4">
    <source>
        <dbReference type="ARBA" id="ARBA00022692"/>
    </source>
</evidence>
<dbReference type="GO" id="GO:0005886">
    <property type="term" value="C:plasma membrane"/>
    <property type="evidence" value="ECO:0007669"/>
    <property type="project" value="TreeGrafter"/>
</dbReference>
<evidence type="ECO:0000256" key="1">
    <source>
        <dbReference type="ARBA" id="ARBA00004141"/>
    </source>
</evidence>
<reference evidence="11" key="1">
    <citation type="submission" date="2021-12" db="EMBL/GenBank/DDBJ databases">
        <title>Prjna785345.</title>
        <authorList>
            <person name="Rujirawat T."/>
            <person name="Krajaejun T."/>
        </authorList>
    </citation>
    <scope>NUCLEOTIDE SEQUENCE</scope>
    <source>
        <strain evidence="11">Pi057C3</strain>
    </source>
</reference>
<feature type="transmembrane region" description="Helical" evidence="8">
    <location>
        <begin position="599"/>
        <end position="619"/>
    </location>
</feature>
<comment type="caution">
    <text evidence="11">The sequence shown here is derived from an EMBL/GenBank/DDBJ whole genome shotgun (WGS) entry which is preliminary data.</text>
</comment>
<dbReference type="PANTHER" id="PTHR13018:SF5">
    <property type="entry name" value="RE44586P"/>
    <property type="match status" value="1"/>
</dbReference>
<dbReference type="PANTHER" id="PTHR13018">
    <property type="entry name" value="PROBABLE MEMBRANE PROTEIN DUF221-RELATED"/>
    <property type="match status" value="1"/>
</dbReference>
<feature type="compositionally biased region" description="Low complexity" evidence="7">
    <location>
        <begin position="1142"/>
        <end position="1167"/>
    </location>
</feature>
<dbReference type="Pfam" id="PF13967">
    <property type="entry name" value="RSN1_TM"/>
    <property type="match status" value="1"/>
</dbReference>
<evidence type="ECO:0000313" key="11">
    <source>
        <dbReference type="EMBL" id="KAJ0398601.1"/>
    </source>
</evidence>
<evidence type="ECO:0000313" key="12">
    <source>
        <dbReference type="Proteomes" id="UP001209570"/>
    </source>
</evidence>
<dbReference type="GO" id="GO:0005227">
    <property type="term" value="F:calcium-activated cation channel activity"/>
    <property type="evidence" value="ECO:0007669"/>
    <property type="project" value="InterPro"/>
</dbReference>
<feature type="compositionally biased region" description="Polar residues" evidence="7">
    <location>
        <begin position="1052"/>
        <end position="1061"/>
    </location>
</feature>
<dbReference type="Proteomes" id="UP001209570">
    <property type="component" value="Unassembled WGS sequence"/>
</dbReference>
<feature type="domain" description="CSC1/OSCA1-like 7TM region" evidence="9">
    <location>
        <begin position="534"/>
        <end position="816"/>
    </location>
</feature>
<feature type="transmembrane region" description="Helical" evidence="8">
    <location>
        <begin position="142"/>
        <end position="163"/>
    </location>
</feature>
<gene>
    <name evidence="11" type="ORF">P43SY_005226</name>
</gene>
<feature type="transmembrane region" description="Helical" evidence="8">
    <location>
        <begin position="640"/>
        <end position="665"/>
    </location>
</feature>
<feature type="transmembrane region" description="Helical" evidence="8">
    <location>
        <begin position="824"/>
        <end position="844"/>
    </location>
</feature>
<evidence type="ECO:0008006" key="13">
    <source>
        <dbReference type="Google" id="ProtNLM"/>
    </source>
</evidence>